<evidence type="ECO:0000313" key="4">
    <source>
        <dbReference type="Proteomes" id="UP000799770"/>
    </source>
</evidence>
<gene>
    <name evidence="3" type="ORF">BDV96DRAFT_593284</name>
</gene>
<name>A0A6A5ZVF5_9PLEO</name>
<feature type="region of interest" description="Disordered" evidence="1">
    <location>
        <begin position="131"/>
        <end position="157"/>
    </location>
</feature>
<proteinExistence type="predicted"/>
<evidence type="ECO:0000313" key="3">
    <source>
        <dbReference type="EMBL" id="KAF2122787.1"/>
    </source>
</evidence>
<dbReference type="EMBL" id="ML977310">
    <property type="protein sequence ID" value="KAF2122787.1"/>
    <property type="molecule type" value="Genomic_DNA"/>
</dbReference>
<keyword evidence="2" id="KW-0732">Signal</keyword>
<dbReference type="Proteomes" id="UP000799770">
    <property type="component" value="Unassembled WGS sequence"/>
</dbReference>
<feature type="signal peptide" evidence="2">
    <location>
        <begin position="1"/>
        <end position="22"/>
    </location>
</feature>
<evidence type="ECO:0000256" key="1">
    <source>
        <dbReference type="SAM" id="MobiDB-lite"/>
    </source>
</evidence>
<feature type="compositionally biased region" description="Polar residues" evidence="1">
    <location>
        <begin position="140"/>
        <end position="151"/>
    </location>
</feature>
<accession>A0A6A5ZVF5</accession>
<protein>
    <submittedName>
        <fullName evidence="3">Uncharacterized protein</fullName>
    </submittedName>
</protein>
<sequence length="157" mass="17406">MIKTLLILHAQVTCIIIPVQYGLYPESATSASDPSRHKIPQTLSLLKLSYQKRRLPHHPILHLYRPLGLAARHTSIRIPIYIHTLNADLHSAQPALHFPSPHTKSNLTSYLFPSASHPIVSACPPISTEITNPSPHPRHTGSTFSMINKSSAPERPT</sequence>
<dbReference type="AlphaFoldDB" id="A0A6A5ZVF5"/>
<evidence type="ECO:0000256" key="2">
    <source>
        <dbReference type="SAM" id="SignalP"/>
    </source>
</evidence>
<feature type="chain" id="PRO_5025488101" evidence="2">
    <location>
        <begin position="23"/>
        <end position="157"/>
    </location>
</feature>
<keyword evidence="4" id="KW-1185">Reference proteome</keyword>
<reference evidence="3" key="1">
    <citation type="journal article" date="2020" name="Stud. Mycol.">
        <title>101 Dothideomycetes genomes: a test case for predicting lifestyles and emergence of pathogens.</title>
        <authorList>
            <person name="Haridas S."/>
            <person name="Albert R."/>
            <person name="Binder M."/>
            <person name="Bloem J."/>
            <person name="Labutti K."/>
            <person name="Salamov A."/>
            <person name="Andreopoulos B."/>
            <person name="Baker S."/>
            <person name="Barry K."/>
            <person name="Bills G."/>
            <person name="Bluhm B."/>
            <person name="Cannon C."/>
            <person name="Castanera R."/>
            <person name="Culley D."/>
            <person name="Daum C."/>
            <person name="Ezra D."/>
            <person name="Gonzalez J."/>
            <person name="Henrissat B."/>
            <person name="Kuo A."/>
            <person name="Liang C."/>
            <person name="Lipzen A."/>
            <person name="Lutzoni F."/>
            <person name="Magnuson J."/>
            <person name="Mondo S."/>
            <person name="Nolan M."/>
            <person name="Ohm R."/>
            <person name="Pangilinan J."/>
            <person name="Park H.-J."/>
            <person name="Ramirez L."/>
            <person name="Alfaro M."/>
            <person name="Sun H."/>
            <person name="Tritt A."/>
            <person name="Yoshinaga Y."/>
            <person name="Zwiers L.-H."/>
            <person name="Turgeon B."/>
            <person name="Goodwin S."/>
            <person name="Spatafora J."/>
            <person name="Crous P."/>
            <person name="Grigoriev I."/>
        </authorList>
    </citation>
    <scope>NUCLEOTIDE SEQUENCE</scope>
    <source>
        <strain evidence="3">CBS 627.86</strain>
    </source>
</reference>
<organism evidence="3 4">
    <name type="scientific">Lophiotrema nucula</name>
    <dbReference type="NCBI Taxonomy" id="690887"/>
    <lineage>
        <taxon>Eukaryota</taxon>
        <taxon>Fungi</taxon>
        <taxon>Dikarya</taxon>
        <taxon>Ascomycota</taxon>
        <taxon>Pezizomycotina</taxon>
        <taxon>Dothideomycetes</taxon>
        <taxon>Pleosporomycetidae</taxon>
        <taxon>Pleosporales</taxon>
        <taxon>Lophiotremataceae</taxon>
        <taxon>Lophiotrema</taxon>
    </lineage>
</organism>